<sequence>MSLPQNLKTLRLGYSIVSSTFSAKGRRFSVGDLKPSISFLRNQLLYRHTTTSEISANQPDYTVNYLIKSCGLSPEDAVPASKWVKLRSPERPDSVVALFRNHGFSETQISNVVRLRPQFLQANPEKTLAPKLEYFRSLGVSREDLSKTLATNPMILLLSLEKRIKPTFDFLRSVLSEKHVVAVFKRCSWMYPNKNVVANIVLLRELGMSRSCISLFVTQYSLTVILNPERLGQVVREVKEMGFNLEKSVSVSAIVALSFKNGKAVLNRSRQVYMSRWGWSEDDVHSAFRKFPQCMIMSEEKIMQVMDCLVKKMGWPSRMVAKNPVVMGFSLEKRIIPRCSVVQVLLLKGLLINESFTLTSLFIPGEEQFLKRFVTKYLDRVPQLLSVYQGKVDIQEV</sequence>
<keyword evidence="2" id="KW-0806">Transcription termination</keyword>
<name>A0AAW1VY24_RUBAR</name>
<dbReference type="Proteomes" id="UP001457282">
    <property type="component" value="Unassembled WGS sequence"/>
</dbReference>
<evidence type="ECO:0000256" key="1">
    <source>
        <dbReference type="ARBA" id="ARBA00007692"/>
    </source>
</evidence>
<organism evidence="4 5">
    <name type="scientific">Rubus argutus</name>
    <name type="common">Southern blackberry</name>
    <dbReference type="NCBI Taxonomy" id="59490"/>
    <lineage>
        <taxon>Eukaryota</taxon>
        <taxon>Viridiplantae</taxon>
        <taxon>Streptophyta</taxon>
        <taxon>Embryophyta</taxon>
        <taxon>Tracheophyta</taxon>
        <taxon>Spermatophyta</taxon>
        <taxon>Magnoliopsida</taxon>
        <taxon>eudicotyledons</taxon>
        <taxon>Gunneridae</taxon>
        <taxon>Pentapetalae</taxon>
        <taxon>rosids</taxon>
        <taxon>fabids</taxon>
        <taxon>Rosales</taxon>
        <taxon>Rosaceae</taxon>
        <taxon>Rosoideae</taxon>
        <taxon>Rosoideae incertae sedis</taxon>
        <taxon>Rubus</taxon>
    </lineage>
</organism>
<evidence type="ECO:0000313" key="5">
    <source>
        <dbReference type="Proteomes" id="UP001457282"/>
    </source>
</evidence>
<keyword evidence="2" id="KW-0804">Transcription</keyword>
<dbReference type="SMART" id="SM00733">
    <property type="entry name" value="Mterf"/>
    <property type="match status" value="5"/>
</dbReference>
<dbReference type="InterPro" id="IPR038538">
    <property type="entry name" value="MTERF_sf"/>
</dbReference>
<comment type="similarity">
    <text evidence="1">Belongs to the mTERF family.</text>
</comment>
<evidence type="ECO:0000256" key="3">
    <source>
        <dbReference type="ARBA" id="ARBA00022946"/>
    </source>
</evidence>
<keyword evidence="2" id="KW-0805">Transcription regulation</keyword>
<dbReference type="EMBL" id="JBEDUW010000007">
    <property type="protein sequence ID" value="KAK9912765.1"/>
    <property type="molecule type" value="Genomic_DNA"/>
</dbReference>
<dbReference type="GO" id="GO:0006353">
    <property type="term" value="P:DNA-templated transcription termination"/>
    <property type="evidence" value="ECO:0007669"/>
    <property type="project" value="UniProtKB-KW"/>
</dbReference>
<dbReference type="PANTHER" id="PTHR13068">
    <property type="entry name" value="CGI-12 PROTEIN-RELATED"/>
    <property type="match status" value="1"/>
</dbReference>
<dbReference type="InterPro" id="IPR003690">
    <property type="entry name" value="MTERF"/>
</dbReference>
<dbReference type="GO" id="GO:0003676">
    <property type="term" value="F:nucleic acid binding"/>
    <property type="evidence" value="ECO:0007669"/>
    <property type="project" value="InterPro"/>
</dbReference>
<evidence type="ECO:0000256" key="2">
    <source>
        <dbReference type="ARBA" id="ARBA00022472"/>
    </source>
</evidence>
<dbReference type="Pfam" id="PF02536">
    <property type="entry name" value="mTERF"/>
    <property type="match status" value="2"/>
</dbReference>
<accession>A0AAW1VY24</accession>
<comment type="caution">
    <text evidence="4">The sequence shown here is derived from an EMBL/GenBank/DDBJ whole genome shotgun (WGS) entry which is preliminary data.</text>
</comment>
<dbReference type="FunFam" id="1.25.70.10:FF:000001">
    <property type="entry name" value="Mitochondrial transcription termination factor-like"/>
    <property type="match status" value="1"/>
</dbReference>
<keyword evidence="3" id="KW-0809">Transit peptide</keyword>
<dbReference type="AlphaFoldDB" id="A0AAW1VY24"/>
<evidence type="ECO:0000313" key="4">
    <source>
        <dbReference type="EMBL" id="KAK9912765.1"/>
    </source>
</evidence>
<protein>
    <submittedName>
        <fullName evidence="4">Uncharacterized protein</fullName>
    </submittedName>
</protein>
<reference evidence="4 5" key="1">
    <citation type="journal article" date="2023" name="G3 (Bethesda)">
        <title>A chromosome-length genome assembly and annotation of blackberry (Rubus argutus, cv. 'Hillquist').</title>
        <authorList>
            <person name="Bruna T."/>
            <person name="Aryal R."/>
            <person name="Dudchenko O."/>
            <person name="Sargent D.J."/>
            <person name="Mead D."/>
            <person name="Buti M."/>
            <person name="Cavallini A."/>
            <person name="Hytonen T."/>
            <person name="Andres J."/>
            <person name="Pham M."/>
            <person name="Weisz D."/>
            <person name="Mascagni F."/>
            <person name="Usai G."/>
            <person name="Natali L."/>
            <person name="Bassil N."/>
            <person name="Fernandez G.E."/>
            <person name="Lomsadze A."/>
            <person name="Armour M."/>
            <person name="Olukolu B."/>
            <person name="Poorten T."/>
            <person name="Britton C."/>
            <person name="Davik J."/>
            <person name="Ashrafi H."/>
            <person name="Aiden E.L."/>
            <person name="Borodovsky M."/>
            <person name="Worthington M."/>
        </authorList>
    </citation>
    <scope>NUCLEOTIDE SEQUENCE [LARGE SCALE GENOMIC DNA]</scope>
    <source>
        <strain evidence="4">PI 553951</strain>
    </source>
</reference>
<gene>
    <name evidence="4" type="ORF">M0R45_036609</name>
</gene>
<dbReference type="PANTHER" id="PTHR13068:SF133">
    <property type="entry name" value="MITOCHONDRIAL TRANSCRIPTION TERMINATION FACTOR FAMILY PROTEIN"/>
    <property type="match status" value="1"/>
</dbReference>
<proteinExistence type="inferred from homology"/>
<dbReference type="Gene3D" id="1.25.70.10">
    <property type="entry name" value="Transcription termination factor 3, mitochondrial"/>
    <property type="match status" value="1"/>
</dbReference>
<keyword evidence="5" id="KW-1185">Reference proteome</keyword>